<sequence>MSRWGIAGTGFISHAMLGAIARREGSEAVAISGRSAETRAELQAQYGIGTGVETVAELAALPGVDAIYIGLPNHLHREASEVALTAGKAVLCEKSLTTTYDDAETLAETVVSSGQFFVEGLMYLAHPIYQTLVDVLRSKDVGELRHITGFYAADIWQVVNPAGKGTLYNLGCYPVSLMHLVVQTMCGDAVFSARDLTAQGNFNEDANVCDAAVTVRFANSVLASLHSTDSYGMAHEFVIATTKGTIRFDHNPWLPDAEANGFTWRGYDGSEMQYSVDVQGDAFDHQLEMVEASLAAGLTKAPRPSPRLKDSLEIMRFLNDWEAACA</sequence>
<organism evidence="5 6">
    <name type="scientific">Cognatishimia coralii</name>
    <dbReference type="NCBI Taxonomy" id="3083254"/>
    <lineage>
        <taxon>Bacteria</taxon>
        <taxon>Pseudomonadati</taxon>
        <taxon>Pseudomonadota</taxon>
        <taxon>Alphaproteobacteria</taxon>
        <taxon>Rhodobacterales</taxon>
        <taxon>Paracoccaceae</taxon>
        <taxon>Cognatishimia</taxon>
    </lineage>
</organism>
<reference evidence="5 6" key="1">
    <citation type="submission" date="2024-03" db="EMBL/GenBank/DDBJ databases">
        <title>Cognatishimia coralii sp. nov., a marine bacterium isolated from coral surrounding seawater.</title>
        <authorList>
            <person name="Liu X."/>
            <person name="Liu S."/>
            <person name="Sun H."/>
            <person name="Zhang Y."/>
        </authorList>
    </citation>
    <scope>NUCLEOTIDE SEQUENCE [LARGE SCALE GENOMIC DNA]</scope>
    <source>
        <strain evidence="5 6">D5M38</strain>
    </source>
</reference>
<dbReference type="Pfam" id="PF22725">
    <property type="entry name" value="GFO_IDH_MocA_C3"/>
    <property type="match status" value="1"/>
</dbReference>
<protein>
    <submittedName>
        <fullName evidence="5">Gfo/Idh/MocA family oxidoreductase</fullName>
    </submittedName>
</protein>
<dbReference type="Pfam" id="PF01408">
    <property type="entry name" value="GFO_IDH_MocA"/>
    <property type="match status" value="1"/>
</dbReference>
<comment type="similarity">
    <text evidence="1">Belongs to the Gfo/Idh/MocA family.</text>
</comment>
<dbReference type="InterPro" id="IPR000683">
    <property type="entry name" value="Gfo/Idh/MocA-like_OxRdtase_N"/>
</dbReference>
<dbReference type="SUPFAM" id="SSF55347">
    <property type="entry name" value="Glyceraldehyde-3-phosphate dehydrogenase-like, C-terminal domain"/>
    <property type="match status" value="1"/>
</dbReference>
<evidence type="ECO:0000313" key="6">
    <source>
        <dbReference type="Proteomes" id="UP001368270"/>
    </source>
</evidence>
<evidence type="ECO:0000256" key="2">
    <source>
        <dbReference type="ARBA" id="ARBA00023002"/>
    </source>
</evidence>
<dbReference type="Gene3D" id="3.30.360.10">
    <property type="entry name" value="Dihydrodipicolinate Reductase, domain 2"/>
    <property type="match status" value="1"/>
</dbReference>
<dbReference type="EMBL" id="JBBGAZ010000002">
    <property type="protein sequence ID" value="MEJ5217920.1"/>
    <property type="molecule type" value="Genomic_DNA"/>
</dbReference>
<dbReference type="PANTHER" id="PTHR22604:SF105">
    <property type="entry name" value="TRANS-1,2-DIHYDROBENZENE-1,2-DIOL DEHYDROGENASE"/>
    <property type="match status" value="1"/>
</dbReference>
<feature type="domain" description="Gfo/Idh/MocA-like oxidoreductase N-terminal" evidence="3">
    <location>
        <begin position="3"/>
        <end position="117"/>
    </location>
</feature>
<dbReference type="InterPro" id="IPR050984">
    <property type="entry name" value="Gfo/Idh/MocA_domain"/>
</dbReference>
<evidence type="ECO:0000313" key="5">
    <source>
        <dbReference type="EMBL" id="MEJ5217920.1"/>
    </source>
</evidence>
<dbReference type="SUPFAM" id="SSF51735">
    <property type="entry name" value="NAD(P)-binding Rossmann-fold domains"/>
    <property type="match status" value="1"/>
</dbReference>
<dbReference type="RefSeq" id="WP_339402875.1">
    <property type="nucleotide sequence ID" value="NZ_JBBGAZ010000002.1"/>
</dbReference>
<gene>
    <name evidence="5" type="ORF">WG622_06690</name>
</gene>
<evidence type="ECO:0000259" key="4">
    <source>
        <dbReference type="Pfam" id="PF22725"/>
    </source>
</evidence>
<name>A0ABU8QES3_9RHOB</name>
<dbReference type="PANTHER" id="PTHR22604">
    <property type="entry name" value="OXIDOREDUCTASES"/>
    <property type="match status" value="1"/>
</dbReference>
<keyword evidence="6" id="KW-1185">Reference proteome</keyword>
<comment type="caution">
    <text evidence="5">The sequence shown here is derived from an EMBL/GenBank/DDBJ whole genome shotgun (WGS) entry which is preliminary data.</text>
</comment>
<dbReference type="InterPro" id="IPR055170">
    <property type="entry name" value="GFO_IDH_MocA-like_dom"/>
</dbReference>
<evidence type="ECO:0000256" key="1">
    <source>
        <dbReference type="ARBA" id="ARBA00010928"/>
    </source>
</evidence>
<feature type="domain" description="GFO/IDH/MocA-like oxidoreductase" evidence="4">
    <location>
        <begin position="129"/>
        <end position="247"/>
    </location>
</feature>
<dbReference type="Proteomes" id="UP001368270">
    <property type="component" value="Unassembled WGS sequence"/>
</dbReference>
<evidence type="ECO:0000259" key="3">
    <source>
        <dbReference type="Pfam" id="PF01408"/>
    </source>
</evidence>
<proteinExistence type="inferred from homology"/>
<accession>A0ABU8QES3</accession>
<dbReference type="Gene3D" id="3.40.50.720">
    <property type="entry name" value="NAD(P)-binding Rossmann-like Domain"/>
    <property type="match status" value="1"/>
</dbReference>
<keyword evidence="2" id="KW-0560">Oxidoreductase</keyword>
<dbReference type="InterPro" id="IPR036291">
    <property type="entry name" value="NAD(P)-bd_dom_sf"/>
</dbReference>